<name>A0A255YZ83_9PROT</name>
<accession>A0A255YZ83</accession>
<reference evidence="2 3" key="1">
    <citation type="submission" date="2017-07" db="EMBL/GenBank/DDBJ databases">
        <title>Niveispirillum cyanobacteriorum sp. nov., isolated from cyanobacterial aggregates in a eutrophic lake.</title>
        <authorList>
            <person name="Cai H."/>
        </authorList>
    </citation>
    <scope>NUCLEOTIDE SEQUENCE [LARGE SCALE GENOMIC DNA]</scope>
    <source>
        <strain evidence="3">TH1-14</strain>
    </source>
</reference>
<proteinExistence type="predicted"/>
<evidence type="ECO:0000313" key="2">
    <source>
        <dbReference type="EMBL" id="OYQ34518.1"/>
    </source>
</evidence>
<gene>
    <name evidence="2" type="ORF">CHU95_10880</name>
</gene>
<protein>
    <recommendedName>
        <fullName evidence="1">DUF6973 domain-containing protein</fullName>
    </recommendedName>
</protein>
<dbReference type="Pfam" id="PF22322">
    <property type="entry name" value="DUF6973"/>
    <property type="match status" value="1"/>
</dbReference>
<dbReference type="EMBL" id="NOXU01000028">
    <property type="protein sequence ID" value="OYQ34518.1"/>
    <property type="molecule type" value="Genomic_DNA"/>
</dbReference>
<evidence type="ECO:0000313" key="3">
    <source>
        <dbReference type="Proteomes" id="UP000216998"/>
    </source>
</evidence>
<feature type="domain" description="DUF6973" evidence="1">
    <location>
        <begin position="111"/>
        <end position="192"/>
    </location>
</feature>
<dbReference type="InterPro" id="IPR054246">
    <property type="entry name" value="DUF6973"/>
</dbReference>
<keyword evidence="3" id="KW-1185">Reference proteome</keyword>
<evidence type="ECO:0000259" key="1">
    <source>
        <dbReference type="Pfam" id="PF22322"/>
    </source>
</evidence>
<organism evidence="2 3">
    <name type="scientific">Niveispirillum lacus</name>
    <dbReference type="NCBI Taxonomy" id="1981099"/>
    <lineage>
        <taxon>Bacteria</taxon>
        <taxon>Pseudomonadati</taxon>
        <taxon>Pseudomonadota</taxon>
        <taxon>Alphaproteobacteria</taxon>
        <taxon>Rhodospirillales</taxon>
        <taxon>Azospirillaceae</taxon>
        <taxon>Niveispirillum</taxon>
    </lineage>
</organism>
<dbReference type="Proteomes" id="UP000216998">
    <property type="component" value="Unassembled WGS sequence"/>
</dbReference>
<dbReference type="AlphaFoldDB" id="A0A255YZ83"/>
<sequence length="226" mass="24996">MEKYRVEPLNMVNFPLDTPFLPVDSRFKLFPPPVNTLLKQVVPSIKVTTVEADMLYGLIIDDLKDGFFTSLPRMNDMQSIRDQSFDKSRKAYPAALFTPQHIPPDRLEEWYGNDGHTDAFRHAYWNALMTKRFGSDFAEKFATAHEAVPGNPPGRMSMDLFNNAVGRQIAVNNPFASDEQLADLIKAAVHNGDMVVIGKDGKPACSASVSINDHGLVPVSAASGSQ</sequence>
<comment type="caution">
    <text evidence="2">The sequence shown here is derived from an EMBL/GenBank/DDBJ whole genome shotgun (WGS) entry which is preliminary data.</text>
</comment>